<keyword evidence="8" id="KW-1185">Reference proteome</keyword>
<dbReference type="GO" id="GO:0005737">
    <property type="term" value="C:cytoplasm"/>
    <property type="evidence" value="ECO:0007669"/>
    <property type="project" value="UniProtKB-SubCell"/>
</dbReference>
<organism evidence="7 8">
    <name type="scientific">Tsukamurella spumae</name>
    <dbReference type="NCBI Taxonomy" id="44753"/>
    <lineage>
        <taxon>Bacteria</taxon>
        <taxon>Bacillati</taxon>
        <taxon>Actinomycetota</taxon>
        <taxon>Actinomycetes</taxon>
        <taxon>Mycobacteriales</taxon>
        <taxon>Tsukamurellaceae</taxon>
        <taxon>Tsukamurella</taxon>
    </lineage>
</organism>
<dbReference type="InterPro" id="IPR055166">
    <property type="entry name" value="Transc_reg_Sar_Rot_HTH"/>
</dbReference>
<evidence type="ECO:0000256" key="4">
    <source>
        <dbReference type="ARBA" id="ARBA00023125"/>
    </source>
</evidence>
<dbReference type="PANTHER" id="PTHR33164">
    <property type="entry name" value="TRANSCRIPTIONAL REGULATOR, MARR FAMILY"/>
    <property type="match status" value="1"/>
</dbReference>
<dbReference type="GO" id="GO:0003700">
    <property type="term" value="F:DNA-binding transcription factor activity"/>
    <property type="evidence" value="ECO:0007669"/>
    <property type="project" value="InterPro"/>
</dbReference>
<dbReference type="EMBL" id="JAAXOQ010000022">
    <property type="protein sequence ID" value="NKY19849.1"/>
    <property type="molecule type" value="Genomic_DNA"/>
</dbReference>
<dbReference type="SUPFAM" id="SSF46785">
    <property type="entry name" value="Winged helix' DNA-binding domain"/>
    <property type="match status" value="1"/>
</dbReference>
<comment type="subcellular location">
    <subcellularLocation>
        <location evidence="1">Cytoplasm</location>
    </subcellularLocation>
</comment>
<dbReference type="InterPro" id="IPR039422">
    <property type="entry name" value="MarR/SlyA-like"/>
</dbReference>
<dbReference type="Proteomes" id="UP000582646">
    <property type="component" value="Unassembled WGS sequence"/>
</dbReference>
<dbReference type="InterPro" id="IPR036388">
    <property type="entry name" value="WH-like_DNA-bd_sf"/>
</dbReference>
<sequence>MGGFSVVHNRIACNHSRVDADQTLDSQLCFALYSAAKVASNAYREELTALGLTYTQYVTLLALWEQDAVTVRALGERLQLDSGTLSPLLKRLEGMGYVERRRDRSDERLVTVHVTDAGRALQPAVAAARRRVYEGFDFPVEDAVRLRDLATRFSEARTR</sequence>
<keyword evidence="4" id="KW-0238">DNA-binding</keyword>
<dbReference type="InterPro" id="IPR000835">
    <property type="entry name" value="HTH_MarR-typ"/>
</dbReference>
<reference evidence="7 8" key="1">
    <citation type="submission" date="2020-04" db="EMBL/GenBank/DDBJ databases">
        <title>MicrobeNet Type strains.</title>
        <authorList>
            <person name="Nicholson A.C."/>
        </authorList>
    </citation>
    <scope>NUCLEOTIDE SEQUENCE [LARGE SCALE GENOMIC DNA]</scope>
    <source>
        <strain evidence="7 8">DSM 44113</strain>
    </source>
</reference>
<protein>
    <submittedName>
        <fullName evidence="7">MarR family transcriptional regulator</fullName>
    </submittedName>
</protein>
<dbReference type="AlphaFoldDB" id="A0A846X6B2"/>
<dbReference type="PRINTS" id="PR00598">
    <property type="entry name" value="HTHMARR"/>
</dbReference>
<dbReference type="SMART" id="SM00347">
    <property type="entry name" value="HTH_MARR"/>
    <property type="match status" value="1"/>
</dbReference>
<keyword evidence="2" id="KW-0963">Cytoplasm</keyword>
<dbReference type="GO" id="GO:0003677">
    <property type="term" value="F:DNA binding"/>
    <property type="evidence" value="ECO:0007669"/>
    <property type="project" value="UniProtKB-KW"/>
</dbReference>
<accession>A0A846X6B2</accession>
<evidence type="ECO:0000256" key="3">
    <source>
        <dbReference type="ARBA" id="ARBA00023015"/>
    </source>
</evidence>
<proteinExistence type="predicted"/>
<keyword evidence="5" id="KW-0804">Transcription</keyword>
<dbReference type="InterPro" id="IPR036390">
    <property type="entry name" value="WH_DNA-bd_sf"/>
</dbReference>
<dbReference type="Pfam" id="PF22381">
    <property type="entry name" value="Staph_reg_Sar_Rot"/>
    <property type="match status" value="1"/>
</dbReference>
<evidence type="ECO:0000313" key="7">
    <source>
        <dbReference type="EMBL" id="NKY19849.1"/>
    </source>
</evidence>
<evidence type="ECO:0000256" key="5">
    <source>
        <dbReference type="ARBA" id="ARBA00023163"/>
    </source>
</evidence>
<evidence type="ECO:0000259" key="6">
    <source>
        <dbReference type="PROSITE" id="PS50995"/>
    </source>
</evidence>
<evidence type="ECO:0000313" key="8">
    <source>
        <dbReference type="Proteomes" id="UP000582646"/>
    </source>
</evidence>
<dbReference type="PROSITE" id="PS50995">
    <property type="entry name" value="HTH_MARR_2"/>
    <property type="match status" value="1"/>
</dbReference>
<name>A0A846X6B2_9ACTN</name>
<evidence type="ECO:0000256" key="1">
    <source>
        <dbReference type="ARBA" id="ARBA00004496"/>
    </source>
</evidence>
<comment type="caution">
    <text evidence="7">The sequence shown here is derived from an EMBL/GenBank/DDBJ whole genome shotgun (WGS) entry which is preliminary data.</text>
</comment>
<dbReference type="Gene3D" id="1.10.10.10">
    <property type="entry name" value="Winged helix-like DNA-binding domain superfamily/Winged helix DNA-binding domain"/>
    <property type="match status" value="1"/>
</dbReference>
<keyword evidence="3" id="KW-0805">Transcription regulation</keyword>
<dbReference type="GO" id="GO:0006950">
    <property type="term" value="P:response to stress"/>
    <property type="evidence" value="ECO:0007669"/>
    <property type="project" value="TreeGrafter"/>
</dbReference>
<dbReference type="PANTHER" id="PTHR33164:SF5">
    <property type="entry name" value="ORGANIC HYDROPEROXIDE RESISTANCE TRANSCRIPTIONAL REGULATOR"/>
    <property type="match status" value="1"/>
</dbReference>
<feature type="domain" description="HTH marR-type" evidence="6">
    <location>
        <begin position="25"/>
        <end position="155"/>
    </location>
</feature>
<gene>
    <name evidence="7" type="ORF">HF999_15925</name>
</gene>
<evidence type="ECO:0000256" key="2">
    <source>
        <dbReference type="ARBA" id="ARBA00022490"/>
    </source>
</evidence>